<reference evidence="2 3" key="1">
    <citation type="submission" date="2018-07" db="EMBL/GenBank/DDBJ databases">
        <title>Complete genome sequence of Spiroplasma alleghenense PLHS-1 (ATCC 51752).</title>
        <authorList>
            <person name="Chou L."/>
            <person name="Lee T.-Y."/>
            <person name="Tsai Y.-M."/>
            <person name="Kuo C.-H."/>
        </authorList>
    </citation>
    <scope>NUCLEOTIDE SEQUENCE [LARGE SCALE GENOMIC DNA]</scope>
    <source>
        <strain evidence="2 3">PLHS-1</strain>
    </source>
</reference>
<keyword evidence="3" id="KW-1185">Reference proteome</keyword>
<organism evidence="2 3">
    <name type="scientific">Spiroplasma alleghenense</name>
    <dbReference type="NCBI Taxonomy" id="216931"/>
    <lineage>
        <taxon>Bacteria</taxon>
        <taxon>Bacillati</taxon>
        <taxon>Mycoplasmatota</taxon>
        <taxon>Mollicutes</taxon>
        <taxon>Entomoplasmatales</taxon>
        <taxon>Spiroplasmataceae</taxon>
        <taxon>Spiroplasma</taxon>
    </lineage>
</organism>
<proteinExistence type="predicted"/>
<dbReference type="EMBL" id="CP031376">
    <property type="protein sequence ID" value="AXK51422.1"/>
    <property type="molecule type" value="Genomic_DNA"/>
</dbReference>
<dbReference type="SUPFAM" id="SSF54862">
    <property type="entry name" value="4Fe-4S ferredoxins"/>
    <property type="match status" value="1"/>
</dbReference>
<evidence type="ECO:0000313" key="2">
    <source>
        <dbReference type="EMBL" id="AXK51422.1"/>
    </source>
</evidence>
<sequence>MDKKRTWIDQSICIGCQACVEIDESDILFMDDNGLAQAKPNDAKLVESQMVCPTGAVNIDEN</sequence>
<dbReference type="Gene3D" id="3.30.70.20">
    <property type="match status" value="1"/>
</dbReference>
<evidence type="ECO:0000259" key="1">
    <source>
        <dbReference type="PROSITE" id="PS51379"/>
    </source>
</evidence>
<dbReference type="RefSeq" id="WP_115558321.1">
    <property type="nucleotide sequence ID" value="NZ_CP031376.1"/>
</dbReference>
<dbReference type="OrthoDB" id="9803319at2"/>
<evidence type="ECO:0000313" key="3">
    <source>
        <dbReference type="Proteomes" id="UP000254792"/>
    </source>
</evidence>
<gene>
    <name evidence="2" type="ORF">SALLE_v1c07520</name>
</gene>
<dbReference type="Pfam" id="PF13459">
    <property type="entry name" value="Fer4_15"/>
    <property type="match status" value="1"/>
</dbReference>
<protein>
    <recommendedName>
        <fullName evidence="1">4Fe-4S ferredoxin-type domain-containing protein</fullName>
    </recommendedName>
</protein>
<dbReference type="PROSITE" id="PS51379">
    <property type="entry name" value="4FE4S_FER_2"/>
    <property type="match status" value="1"/>
</dbReference>
<feature type="domain" description="4Fe-4S ferredoxin-type" evidence="1">
    <location>
        <begin position="4"/>
        <end position="33"/>
    </location>
</feature>
<dbReference type="Proteomes" id="UP000254792">
    <property type="component" value="Chromosome"/>
</dbReference>
<dbReference type="InterPro" id="IPR017896">
    <property type="entry name" value="4Fe4S_Fe-S-bd"/>
</dbReference>
<name>A0A345Z493_9MOLU</name>
<dbReference type="AlphaFoldDB" id="A0A345Z493"/>
<dbReference type="KEGG" id="salx:SALLE_v1c07520"/>
<accession>A0A345Z493</accession>